<dbReference type="Pfam" id="PF00648">
    <property type="entry name" value="Peptidase_C2"/>
    <property type="match status" value="1"/>
</dbReference>
<evidence type="ECO:0000313" key="8">
    <source>
        <dbReference type="EMBL" id="QBR84880.1"/>
    </source>
</evidence>
<dbReference type="GO" id="GO:0006508">
    <property type="term" value="P:proteolysis"/>
    <property type="evidence" value="ECO:0007669"/>
    <property type="project" value="UniProtKB-KW"/>
</dbReference>
<evidence type="ECO:0000256" key="6">
    <source>
        <dbReference type="SAM" id="Coils"/>
    </source>
</evidence>
<keyword evidence="2 5" id="KW-0645">Protease</keyword>
<dbReference type="PANTHER" id="PTHR10183">
    <property type="entry name" value="CALPAIN"/>
    <property type="match status" value="1"/>
</dbReference>
<dbReference type="RefSeq" id="WP_135061038.1">
    <property type="nucleotide sequence ID" value="NZ_CP038254.1"/>
</dbReference>
<gene>
    <name evidence="8" type="ORF">E3983_11260</name>
</gene>
<evidence type="ECO:0000256" key="3">
    <source>
        <dbReference type="ARBA" id="ARBA00022801"/>
    </source>
</evidence>
<dbReference type="AlphaFoldDB" id="A0AAX1EIH7"/>
<dbReference type="EMBL" id="CP038254">
    <property type="protein sequence ID" value="QBR84880.1"/>
    <property type="molecule type" value="Genomic_DNA"/>
</dbReference>
<accession>A0AAX1EIH7</accession>
<keyword evidence="3 5" id="KW-0378">Hydrolase</keyword>
<feature type="domain" description="Calpain catalytic" evidence="7">
    <location>
        <begin position="51"/>
        <end position="491"/>
    </location>
</feature>
<feature type="active site" evidence="5">
    <location>
        <position position="384"/>
    </location>
</feature>
<dbReference type="InterPro" id="IPR001300">
    <property type="entry name" value="Peptidase_C2_calpain_cat"/>
</dbReference>
<dbReference type="InterPro" id="IPR022684">
    <property type="entry name" value="Calpain_cysteine_protease"/>
</dbReference>
<evidence type="ECO:0000256" key="5">
    <source>
        <dbReference type="PROSITE-ProRule" id="PRU00239"/>
    </source>
</evidence>
<feature type="coiled-coil region" evidence="6">
    <location>
        <begin position="519"/>
        <end position="546"/>
    </location>
</feature>
<feature type="active site" evidence="5">
    <location>
        <position position="61"/>
    </location>
</feature>
<comment type="similarity">
    <text evidence="1">Belongs to the peptidase C2 family.</text>
</comment>
<dbReference type="PANTHER" id="PTHR10183:SF379">
    <property type="entry name" value="CALPAIN-5"/>
    <property type="match status" value="1"/>
</dbReference>
<dbReference type="GO" id="GO:0004198">
    <property type="term" value="F:calcium-dependent cysteine-type endopeptidase activity"/>
    <property type="evidence" value="ECO:0007669"/>
    <property type="project" value="InterPro"/>
</dbReference>
<evidence type="ECO:0000256" key="4">
    <source>
        <dbReference type="ARBA" id="ARBA00022807"/>
    </source>
</evidence>
<dbReference type="PROSITE" id="PS50203">
    <property type="entry name" value="CALPAIN_CAT"/>
    <property type="match status" value="1"/>
</dbReference>
<evidence type="ECO:0000256" key="2">
    <source>
        <dbReference type="ARBA" id="ARBA00022670"/>
    </source>
</evidence>
<keyword evidence="6" id="KW-0175">Coiled coil</keyword>
<reference evidence="8 9" key="1">
    <citation type="submission" date="2019-03" db="EMBL/GenBank/DDBJ databases">
        <title>Diverse conjugative elements silence natural transformation in Legionella species.</title>
        <authorList>
            <person name="Durieux I."/>
            <person name="Ginevra C."/>
            <person name="Attaiech L."/>
            <person name="Picq K."/>
            <person name="Juan P.A."/>
            <person name="Jarraud S."/>
            <person name="Charpentier X."/>
        </authorList>
    </citation>
    <scope>NUCLEOTIDE SEQUENCE [LARGE SCALE GENOMIC DNA]</scope>
    <source>
        <strain evidence="8 9">HL-0427-4011</strain>
    </source>
</reference>
<dbReference type="Gene3D" id="3.90.70.10">
    <property type="entry name" value="Cysteine proteinases"/>
    <property type="match status" value="1"/>
</dbReference>
<evidence type="ECO:0000256" key="1">
    <source>
        <dbReference type="ARBA" id="ARBA00007623"/>
    </source>
</evidence>
<dbReference type="InterPro" id="IPR038765">
    <property type="entry name" value="Papain-like_cys_pep_sf"/>
</dbReference>
<proteinExistence type="inferred from homology"/>
<evidence type="ECO:0000313" key="9">
    <source>
        <dbReference type="Proteomes" id="UP000295517"/>
    </source>
</evidence>
<organism evidence="8 9">
    <name type="scientific">Legionella israelensis</name>
    <dbReference type="NCBI Taxonomy" id="454"/>
    <lineage>
        <taxon>Bacteria</taxon>
        <taxon>Pseudomonadati</taxon>
        <taxon>Pseudomonadota</taxon>
        <taxon>Gammaproteobacteria</taxon>
        <taxon>Legionellales</taxon>
        <taxon>Legionellaceae</taxon>
        <taxon>Legionella</taxon>
    </lineage>
</organism>
<name>A0AAX1EIH7_9GAMM</name>
<feature type="active site" evidence="5">
    <location>
        <position position="405"/>
    </location>
</feature>
<evidence type="ECO:0000259" key="7">
    <source>
        <dbReference type="PROSITE" id="PS50203"/>
    </source>
</evidence>
<dbReference type="Proteomes" id="UP000295517">
    <property type="component" value="Chromosome"/>
</dbReference>
<protein>
    <recommendedName>
        <fullName evidence="7">Calpain catalytic domain-containing protein</fullName>
    </recommendedName>
</protein>
<dbReference type="SUPFAM" id="SSF54001">
    <property type="entry name" value="Cysteine proteinases"/>
    <property type="match status" value="1"/>
</dbReference>
<keyword evidence="4 5" id="KW-0788">Thiol protease</keyword>
<sequence>MIEEEDLFNSIHAVNVSDDEFIGLFAENGNLLKRGFKAVKGEIFAPDSNWTDIKQTSLGDCYFLVALQSVMLRNPELVRDMIRDNGNNTVSVRFYRKSDFSESYQPWIITIDKTIYELPIISDYGHREAWVFLFEKAYAVFRQFLNLEKYYGRSYSETISGGYGHEALEHLLGCSSSYENIHSPFLRMLRALEPFIKNEMLIDLDKECMLSQPQVKKNIFGMEVKLTKKEKRAQAKEAFDRLAPTFFANMEIVSEAHYKQVIKDITAFFGHELDDEVIVDFLSCFPTNYEDYQQLRKLAIRLENINLTEDKMKKLLNILHQFFPDHYINMMEVRLMNAMVGQHGYTGHDIDVYRKIETALSNHELITLGTSHAFNKAKGMVSGHEYMVINCFVDENGKRYVLVNNPWGSYSRGYKKTDSGGMQPCVRSPTFSIFSKHESLDIDLLMDNECDAPLSYDGMICQQINYSKGVSVIELSDFVRLFESLYVTCISDSLRLTRQKLEEMEDRMALNEVYSLEDNVPTQQQIEELKMQLQRLEDLEQGLAEGNIVITELPSSSI</sequence>